<evidence type="ECO:0000256" key="2">
    <source>
        <dbReference type="PROSITE-ProRule" id="PRU10007"/>
    </source>
</evidence>
<feature type="domain" description="Aldehyde dehydrogenase" evidence="5">
    <location>
        <begin position="22"/>
        <end position="467"/>
    </location>
</feature>
<dbReference type="PROSITE" id="PS00687">
    <property type="entry name" value="ALDEHYDE_DEHYDR_GLU"/>
    <property type="match status" value="1"/>
</dbReference>
<comment type="similarity">
    <text evidence="3">Belongs to the aldehyde dehydrogenase family.</text>
</comment>
<name>A0ABU8W4N7_9BURK</name>
<dbReference type="PROSITE" id="PS00070">
    <property type="entry name" value="ALDEHYDE_DEHYDR_CYS"/>
    <property type="match status" value="1"/>
</dbReference>
<dbReference type="CDD" id="cd07106">
    <property type="entry name" value="ALDH_AldA-AAD23400"/>
    <property type="match status" value="1"/>
</dbReference>
<evidence type="ECO:0000256" key="3">
    <source>
        <dbReference type="RuleBase" id="RU003345"/>
    </source>
</evidence>
<dbReference type="EMBL" id="JBBKZV010000018">
    <property type="protein sequence ID" value="MEJ8825016.1"/>
    <property type="molecule type" value="Genomic_DNA"/>
</dbReference>
<protein>
    <submittedName>
        <fullName evidence="6">Aldehyde dehydrogenase family protein</fullName>
    </submittedName>
</protein>
<feature type="active site" evidence="2">
    <location>
        <position position="245"/>
    </location>
</feature>
<dbReference type="InterPro" id="IPR015590">
    <property type="entry name" value="Aldehyde_DH_dom"/>
</dbReference>
<evidence type="ECO:0000313" key="6">
    <source>
        <dbReference type="EMBL" id="MEJ8825016.1"/>
    </source>
</evidence>
<organism evidence="6 7">
    <name type="scientific">Variovorax humicola</name>
    <dbReference type="NCBI Taxonomy" id="1769758"/>
    <lineage>
        <taxon>Bacteria</taxon>
        <taxon>Pseudomonadati</taxon>
        <taxon>Pseudomonadota</taxon>
        <taxon>Betaproteobacteria</taxon>
        <taxon>Burkholderiales</taxon>
        <taxon>Comamonadaceae</taxon>
        <taxon>Variovorax</taxon>
    </lineage>
</organism>
<accession>A0ABU8W4N7</accession>
<keyword evidence="4" id="KW-0472">Membrane</keyword>
<dbReference type="InterPro" id="IPR044086">
    <property type="entry name" value="LUC3-like"/>
</dbReference>
<gene>
    <name evidence="6" type="ORF">WKW80_23800</name>
</gene>
<dbReference type="InterPro" id="IPR016162">
    <property type="entry name" value="Ald_DH_N"/>
</dbReference>
<evidence type="ECO:0000313" key="7">
    <source>
        <dbReference type="Proteomes" id="UP001363010"/>
    </source>
</evidence>
<dbReference type="RefSeq" id="WP_340366041.1">
    <property type="nucleotide sequence ID" value="NZ_JBBKZV010000018.1"/>
</dbReference>
<dbReference type="InterPro" id="IPR029510">
    <property type="entry name" value="Ald_DH_CS_GLU"/>
</dbReference>
<evidence type="ECO:0000256" key="1">
    <source>
        <dbReference type="ARBA" id="ARBA00023002"/>
    </source>
</evidence>
<feature type="transmembrane region" description="Helical" evidence="4">
    <location>
        <begin position="137"/>
        <end position="157"/>
    </location>
</feature>
<dbReference type="Proteomes" id="UP001363010">
    <property type="component" value="Unassembled WGS sequence"/>
</dbReference>
<dbReference type="InterPro" id="IPR016161">
    <property type="entry name" value="Ald_DH/histidinol_DH"/>
</dbReference>
<comment type="caution">
    <text evidence="6">The sequence shown here is derived from an EMBL/GenBank/DDBJ whole genome shotgun (WGS) entry which is preliminary data.</text>
</comment>
<dbReference type="InterPro" id="IPR016160">
    <property type="entry name" value="Ald_DH_CS_CYS"/>
</dbReference>
<sequence length="470" mass="50061">METMSATFRPLSDGQLLDLPGTLPVLDPATEEVIAHVPDCTSELLDATVQAAQAAFSGWSRTTQAHRRERLETLAARVLEHADELALLLTREQGRPLAMAKSEVLGCVHWCRSFAQMALPVAERTDKSGMAWTTRRVPLGVVAAIAAWNFPLMLAFWKLAPALMAGNTVILKPSPFTPLATLRMGELAANLFPPGVFNVLCGGDALGPWLTAHPGIAKVAFTGSTATGRRVMASAAPTLKHVTLELGGNDAAIVMPDVDPAKVARKLFMGAFLNSGQVCIAAKRIYVHDAIYDAFAQAFAAAAHAVLMGPGTREGVMLGPVQNRPQYERVKELIAATKTAGHRFLAGGEVPEGPGYFIPPAVVDNPPDDARVVVEEPFGPIVPLLRFSDVDEVVRRANDSEFGLGGSVWSGDVEQARAIGARLETGTVWINSLHLLDPQSPFAGRKQSGIGAENGVEGLLEYTAIQTMVG</sequence>
<dbReference type="InterPro" id="IPR016163">
    <property type="entry name" value="Ald_DH_C"/>
</dbReference>
<evidence type="ECO:0000259" key="5">
    <source>
        <dbReference type="Pfam" id="PF00171"/>
    </source>
</evidence>
<reference evidence="6 7" key="1">
    <citation type="submission" date="2024-03" db="EMBL/GenBank/DDBJ databases">
        <title>Novel species of the genus Variovorax.</title>
        <authorList>
            <person name="Liu Q."/>
            <person name="Xin Y.-H."/>
        </authorList>
    </citation>
    <scope>NUCLEOTIDE SEQUENCE [LARGE SCALE GENOMIC DNA]</scope>
    <source>
        <strain evidence="6 7">KACC 18501</strain>
    </source>
</reference>
<keyword evidence="7" id="KW-1185">Reference proteome</keyword>
<dbReference type="Pfam" id="PF00171">
    <property type="entry name" value="Aldedh"/>
    <property type="match status" value="1"/>
</dbReference>
<keyword evidence="4" id="KW-1133">Transmembrane helix</keyword>
<keyword evidence="1 3" id="KW-0560">Oxidoreductase</keyword>
<dbReference type="SUPFAM" id="SSF53720">
    <property type="entry name" value="ALDH-like"/>
    <property type="match status" value="1"/>
</dbReference>
<proteinExistence type="inferred from homology"/>
<dbReference type="PANTHER" id="PTHR11699">
    <property type="entry name" value="ALDEHYDE DEHYDROGENASE-RELATED"/>
    <property type="match status" value="1"/>
</dbReference>
<dbReference type="Gene3D" id="3.40.605.10">
    <property type="entry name" value="Aldehyde Dehydrogenase, Chain A, domain 1"/>
    <property type="match status" value="1"/>
</dbReference>
<keyword evidence="4" id="KW-0812">Transmembrane</keyword>
<evidence type="ECO:0000256" key="4">
    <source>
        <dbReference type="SAM" id="Phobius"/>
    </source>
</evidence>
<dbReference type="Gene3D" id="3.40.309.10">
    <property type="entry name" value="Aldehyde Dehydrogenase, Chain A, domain 2"/>
    <property type="match status" value="1"/>
</dbReference>